<evidence type="ECO:0000256" key="5">
    <source>
        <dbReference type="ARBA" id="ARBA00022679"/>
    </source>
</evidence>
<evidence type="ECO:0000256" key="6">
    <source>
        <dbReference type="ARBA" id="ARBA00023242"/>
    </source>
</evidence>
<dbReference type="SUPFAM" id="SSF55729">
    <property type="entry name" value="Acyl-CoA N-acyltransferases (Nat)"/>
    <property type="match status" value="1"/>
</dbReference>
<dbReference type="InterPro" id="IPR013523">
    <property type="entry name" value="Hist_AcTrfase_HAT1_C"/>
</dbReference>
<dbReference type="OrthoDB" id="10253098at2759"/>
<organism evidence="14 15">
    <name type="scientific">Gigaspora rosea</name>
    <dbReference type="NCBI Taxonomy" id="44941"/>
    <lineage>
        <taxon>Eukaryota</taxon>
        <taxon>Fungi</taxon>
        <taxon>Fungi incertae sedis</taxon>
        <taxon>Mucoromycota</taxon>
        <taxon>Glomeromycotina</taxon>
        <taxon>Glomeromycetes</taxon>
        <taxon>Diversisporales</taxon>
        <taxon>Gigasporaceae</taxon>
        <taxon>Gigaspora</taxon>
    </lineage>
</organism>
<feature type="binding site" evidence="11">
    <location>
        <begin position="257"/>
        <end position="259"/>
    </location>
    <ligand>
        <name>acetyl-CoA</name>
        <dbReference type="ChEBI" id="CHEBI:57288"/>
    </ligand>
</feature>
<dbReference type="EMBL" id="QKWP01002549">
    <property type="protein sequence ID" value="RIB02914.1"/>
    <property type="molecule type" value="Genomic_DNA"/>
</dbReference>
<keyword evidence="6 9" id="KW-0539">Nucleus</keyword>
<reference evidence="14 15" key="1">
    <citation type="submission" date="2018-06" db="EMBL/GenBank/DDBJ databases">
        <title>Comparative genomics reveals the genomic features of Rhizophagus irregularis, R. cerebriforme, R. diaphanum and Gigaspora rosea, and their symbiotic lifestyle signature.</title>
        <authorList>
            <person name="Morin E."/>
            <person name="San Clemente H."/>
            <person name="Chen E.C.H."/>
            <person name="De La Providencia I."/>
            <person name="Hainaut M."/>
            <person name="Kuo A."/>
            <person name="Kohler A."/>
            <person name="Murat C."/>
            <person name="Tang N."/>
            <person name="Roy S."/>
            <person name="Loubradou J."/>
            <person name="Henrissat B."/>
            <person name="Grigoriev I.V."/>
            <person name="Corradi N."/>
            <person name="Roux C."/>
            <person name="Martin F.M."/>
        </authorList>
    </citation>
    <scope>NUCLEOTIDE SEQUENCE [LARGE SCALE GENOMIC DNA]</scope>
    <source>
        <strain evidence="14 15">DAOM 194757</strain>
    </source>
</reference>
<keyword evidence="5 9" id="KW-0808">Transferase</keyword>
<proteinExistence type="inferred from homology"/>
<evidence type="ECO:0000256" key="7">
    <source>
        <dbReference type="ARBA" id="ARBA00023315"/>
    </source>
</evidence>
<evidence type="ECO:0000313" key="14">
    <source>
        <dbReference type="EMBL" id="RIB02914.1"/>
    </source>
</evidence>
<dbReference type="PANTHER" id="PTHR12046">
    <property type="entry name" value="HISTONE ACETYLTRANSFERASE TYPE B CATALYTIC SUBUNIT"/>
    <property type="match status" value="1"/>
</dbReference>
<accession>A0A397TY87</accession>
<comment type="function">
    <text evidence="9">Catalytic component of the histone acetylase B (HAT-B) complex. Has intrinsic substrate specificity that modifies lysine in recognition sequence GXGKXG. Involved in DNA double-strand break repair.</text>
</comment>
<evidence type="ECO:0000313" key="15">
    <source>
        <dbReference type="Proteomes" id="UP000266673"/>
    </source>
</evidence>
<evidence type="ECO:0000256" key="2">
    <source>
        <dbReference type="ARBA" id="ARBA00010543"/>
    </source>
</evidence>
<dbReference type="Proteomes" id="UP000266673">
    <property type="component" value="Unassembled WGS sequence"/>
</dbReference>
<dbReference type="EC" id="2.3.1.48" evidence="3 9"/>
<dbReference type="GO" id="GO:0000781">
    <property type="term" value="C:chromosome, telomeric region"/>
    <property type="evidence" value="ECO:0007669"/>
    <property type="project" value="GOC"/>
</dbReference>
<feature type="site" description="Interaction with histone H4 N-terminus" evidence="12">
    <location>
        <position position="186"/>
    </location>
</feature>
<dbReference type="Pfam" id="PF21184">
    <property type="entry name" value="HAT1_C_fung"/>
    <property type="match status" value="1"/>
</dbReference>
<dbReference type="STRING" id="44941.A0A397TY87"/>
<comment type="subcellular location">
    <subcellularLocation>
        <location evidence="9">Cytoplasm</location>
    </subcellularLocation>
    <subcellularLocation>
        <location evidence="1 9">Nucleus</location>
    </subcellularLocation>
</comment>
<dbReference type="InterPro" id="IPR037113">
    <property type="entry name" value="Hat1_N_sf"/>
</dbReference>
<keyword evidence="15" id="KW-1185">Reference proteome</keyword>
<feature type="region of interest" description="Interaction with histone H4 N-terminus" evidence="11">
    <location>
        <begin position="212"/>
        <end position="214"/>
    </location>
</feature>
<dbReference type="InterPro" id="IPR016181">
    <property type="entry name" value="Acyl_CoA_acyltransferase"/>
</dbReference>
<dbReference type="GO" id="GO:0042393">
    <property type="term" value="F:histone binding"/>
    <property type="evidence" value="ECO:0007669"/>
    <property type="project" value="InterPro"/>
</dbReference>
<comment type="similarity">
    <text evidence="2 9">Belongs to the HAT1 family.</text>
</comment>
<evidence type="ECO:0000256" key="1">
    <source>
        <dbReference type="ARBA" id="ARBA00004123"/>
    </source>
</evidence>
<evidence type="ECO:0000259" key="13">
    <source>
        <dbReference type="Pfam" id="PF10394"/>
    </source>
</evidence>
<sequence length="411" mass="48711">MEGMSTLENCFDTDWVCSSNEAVKIRFVQPLSETDSEHDETKVKEFSPEFTYPIFGDKEQIFGYKNLSIKLYYASGSLTTYFDVTYDKKAPLADNAVERIKEFIPNDFITNYDTFLQTIKSDSENFRPMGEKFSEYRLNDDDDRVYEIYKATFVTPRFKEFHRRLQIFVLFYIEAGSYIDEDDDKWEIALIFEKKTVGDSKVYSIVGYCTMYMYYFLTGTGSSNENHTNTHNKPPLHLSINQGGQIRDNIRVRISQFLILPHFQREGHGNKFYQALYQSFLADSRIKEITVEDSSDRFQEIRDKNDIRFLREDRALEGLKAPVGKNVFNELQKKYKLNKRQMARCIEIELLRNLNKTDPVAYKAYRLQVKQRLYLWNEDILRQLDRAERIQKLEETFKGLEEDYYSIILQL</sequence>
<dbReference type="Pfam" id="PF10394">
    <property type="entry name" value="Hat1_N"/>
    <property type="match status" value="1"/>
</dbReference>
<protein>
    <recommendedName>
        <fullName evidence="4 9">Histone acetyltransferase type B catalytic subunit</fullName>
        <ecNumber evidence="3 9">2.3.1.48</ecNumber>
    </recommendedName>
</protein>
<dbReference type="Gene3D" id="3.90.360.10">
    <property type="entry name" value="Histone acetyl transferase 1 (HAT1), N-terminal domain"/>
    <property type="match status" value="1"/>
</dbReference>
<dbReference type="PIRSF" id="PIRSF038084">
    <property type="entry name" value="HAT-B_cat"/>
    <property type="match status" value="1"/>
</dbReference>
<evidence type="ECO:0000256" key="10">
    <source>
        <dbReference type="PIRSR" id="PIRSR038084-1"/>
    </source>
</evidence>
<feature type="region of interest" description="Interaction with histone H4 N-terminus" evidence="11">
    <location>
        <begin position="57"/>
        <end position="59"/>
    </location>
</feature>
<evidence type="ECO:0000256" key="9">
    <source>
        <dbReference type="PIRNR" id="PIRNR038084"/>
    </source>
</evidence>
<keyword evidence="7 9" id="KW-0012">Acyltransferase</keyword>
<comment type="caution">
    <text evidence="14">The sequence shown here is derived from an EMBL/GenBank/DDBJ whole genome shotgun (WGS) entry which is preliminary data.</text>
</comment>
<dbReference type="GO" id="GO:0004402">
    <property type="term" value="F:histone acetyltransferase activity"/>
    <property type="evidence" value="ECO:0007669"/>
    <property type="project" value="UniProtKB-UniRule"/>
</dbReference>
<feature type="active site" description="Proton donor/acceptor" evidence="10">
    <location>
        <position position="292"/>
    </location>
</feature>
<dbReference type="GO" id="GO:0005737">
    <property type="term" value="C:cytoplasm"/>
    <property type="evidence" value="ECO:0007669"/>
    <property type="project" value="UniProtKB-SubCell"/>
</dbReference>
<evidence type="ECO:0000256" key="11">
    <source>
        <dbReference type="PIRSR" id="PIRSR038084-2"/>
    </source>
</evidence>
<comment type="catalytic activity">
    <reaction evidence="8 9">
        <text>L-lysyl-[protein] + acetyl-CoA = N(6)-acetyl-L-lysyl-[protein] + CoA + H(+)</text>
        <dbReference type="Rhea" id="RHEA:45948"/>
        <dbReference type="Rhea" id="RHEA-COMP:9752"/>
        <dbReference type="Rhea" id="RHEA-COMP:10731"/>
        <dbReference type="ChEBI" id="CHEBI:15378"/>
        <dbReference type="ChEBI" id="CHEBI:29969"/>
        <dbReference type="ChEBI" id="CHEBI:57287"/>
        <dbReference type="ChEBI" id="CHEBI:57288"/>
        <dbReference type="ChEBI" id="CHEBI:61930"/>
        <dbReference type="EC" id="2.3.1.48"/>
    </reaction>
</comment>
<dbReference type="Gene3D" id="3.40.630.30">
    <property type="match status" value="1"/>
</dbReference>
<evidence type="ECO:0000256" key="8">
    <source>
        <dbReference type="ARBA" id="ARBA00048017"/>
    </source>
</evidence>
<evidence type="ECO:0000256" key="12">
    <source>
        <dbReference type="PIRSR" id="PIRSR038084-3"/>
    </source>
</evidence>
<keyword evidence="9" id="KW-0963">Cytoplasm</keyword>
<dbReference type="InterPro" id="IPR019467">
    <property type="entry name" value="Hat1_N"/>
</dbReference>
<comment type="subunit">
    <text evidence="9">Component of the HAT-B complex composed of at least HAT1 and HAT2. The HAT-B complex binds to histone H4 tail.</text>
</comment>
<dbReference type="InterPro" id="IPR017380">
    <property type="entry name" value="Hist_AcTrfase_B-typ_cat-su"/>
</dbReference>
<feature type="domain" description="Histone acetyl transferase HAT1 N-terminal" evidence="13">
    <location>
        <begin position="15"/>
        <end position="174"/>
    </location>
</feature>
<dbReference type="GO" id="GO:0005634">
    <property type="term" value="C:nucleus"/>
    <property type="evidence" value="ECO:0007669"/>
    <property type="project" value="UniProtKB-SubCell"/>
</dbReference>
<gene>
    <name evidence="14" type="ORF">C2G38_2025051</name>
</gene>
<evidence type="ECO:0000256" key="3">
    <source>
        <dbReference type="ARBA" id="ARBA00013184"/>
    </source>
</evidence>
<evidence type="ECO:0000256" key="4">
    <source>
        <dbReference type="ARBA" id="ARBA00021268"/>
    </source>
</evidence>
<dbReference type="AlphaFoldDB" id="A0A397TY87"/>
<name>A0A397TY87_9GLOM</name>
<dbReference type="GO" id="GO:0031509">
    <property type="term" value="P:subtelomeric heterochromatin formation"/>
    <property type="evidence" value="ECO:0007669"/>
    <property type="project" value="InterPro"/>
</dbReference>
<dbReference type="Gene3D" id="1.10.10.390">
    <property type="match status" value="1"/>
</dbReference>